<dbReference type="GO" id="GO:0016301">
    <property type="term" value="F:kinase activity"/>
    <property type="evidence" value="ECO:0007669"/>
    <property type="project" value="UniProtKB-KW"/>
</dbReference>
<dbReference type="InterPro" id="IPR018113">
    <property type="entry name" value="PTrfase_EIIB_Cys"/>
</dbReference>
<dbReference type="GO" id="GO:0015764">
    <property type="term" value="P:N-acetylglucosamine transport"/>
    <property type="evidence" value="ECO:0007669"/>
    <property type="project" value="TreeGrafter"/>
</dbReference>
<evidence type="ECO:0000256" key="6">
    <source>
        <dbReference type="PROSITE-ProRule" id="PRU00421"/>
    </source>
</evidence>
<dbReference type="GO" id="GO:0005886">
    <property type="term" value="C:plasma membrane"/>
    <property type="evidence" value="ECO:0007669"/>
    <property type="project" value="TreeGrafter"/>
</dbReference>
<dbReference type="EMBL" id="JTKH01000024">
    <property type="protein sequence ID" value="KII76326.1"/>
    <property type="molecule type" value="Genomic_DNA"/>
</dbReference>
<dbReference type="GO" id="GO:0009401">
    <property type="term" value="P:phosphoenolpyruvate-dependent sugar phosphotransferase system"/>
    <property type="evidence" value="ECO:0007669"/>
    <property type="project" value="UniProtKB-KW"/>
</dbReference>
<keyword evidence="1" id="KW-0813">Transport</keyword>
<dbReference type="InterPro" id="IPR036878">
    <property type="entry name" value="Glu_permease_IIB"/>
</dbReference>
<comment type="caution">
    <text evidence="8">The sequence shown here is derived from an EMBL/GenBank/DDBJ whole genome shotgun (WGS) entry which is preliminary data.</text>
</comment>
<accession>A0A0C2N9J7</accession>
<dbReference type="PANTHER" id="PTHR30009:SF4">
    <property type="entry name" value="PTS SYSTEM N-ACETYLGLUCOSAMINE-SPECIFIC EIICBA COMPONENT"/>
    <property type="match status" value="1"/>
</dbReference>
<keyword evidence="4" id="KW-0598">Phosphotransferase system</keyword>
<gene>
    <name evidence="8" type="ORF">OJ16_16130</name>
</gene>
<accession>A0A0C2NEZ5</accession>
<evidence type="ECO:0000256" key="5">
    <source>
        <dbReference type="ARBA" id="ARBA00022777"/>
    </source>
</evidence>
<organism evidence="8 9">
    <name type="scientific">Vibrio renipiscarius</name>
    <dbReference type="NCBI Taxonomy" id="1461322"/>
    <lineage>
        <taxon>Bacteria</taxon>
        <taxon>Pseudomonadati</taxon>
        <taxon>Pseudomonadota</taxon>
        <taxon>Gammaproteobacteria</taxon>
        <taxon>Vibrionales</taxon>
        <taxon>Vibrionaceae</taxon>
        <taxon>Vibrio</taxon>
    </lineage>
</organism>
<dbReference type="GO" id="GO:0090563">
    <property type="term" value="F:protein-phosphocysteine-sugar phosphotransferase activity"/>
    <property type="evidence" value="ECO:0007669"/>
    <property type="project" value="TreeGrafter"/>
</dbReference>
<reference evidence="8 9" key="1">
    <citation type="submission" date="2014-11" db="EMBL/GenBank/DDBJ databases">
        <title>Draft Genome Sequence of Vibrio piscirenalis strains CECT 8603T and CECT 8604, two marine Gammaproteobacterium isolated from cultured gilthead sea bream (Sparus aurata).</title>
        <authorList>
            <person name="Arahal D.R."/>
            <person name="Rodrigo-Torres L."/>
            <person name="Lucena T."/>
            <person name="Pujalte M.J."/>
        </authorList>
    </citation>
    <scope>NUCLEOTIDE SEQUENCE [LARGE SCALE GENOMIC DNA]</scope>
    <source>
        <strain evidence="8 9">DCR 1-4-2</strain>
    </source>
</reference>
<dbReference type="InterPro" id="IPR050429">
    <property type="entry name" value="PTS_Glucose_EIICBA"/>
</dbReference>
<evidence type="ECO:0000313" key="8">
    <source>
        <dbReference type="EMBL" id="KII76326.1"/>
    </source>
</evidence>
<sequence length="98" mass="10894">MFAALRKIFAALTHVNPNVEQDVDTIVGALGGLVNINDCGACATRLRLELNDLTLLDEKTLKQHGAIGLVRIDQRHVQIIYGLKANTYAQIIEQRRNQ</sequence>
<dbReference type="SUPFAM" id="SSF55604">
    <property type="entry name" value="Glucose permease domain IIB"/>
    <property type="match status" value="1"/>
</dbReference>
<dbReference type="PANTHER" id="PTHR30009">
    <property type="entry name" value="CYTOCHROME C-TYPE SYNTHESIS PROTEIN AND PTS TRANSMEMBRANE COMPONENT"/>
    <property type="match status" value="1"/>
</dbReference>
<proteinExistence type="predicted"/>
<dbReference type="AlphaFoldDB" id="A0A0C2N9J7"/>
<dbReference type="PROSITE" id="PS51098">
    <property type="entry name" value="PTS_EIIB_TYPE_1"/>
    <property type="match status" value="1"/>
</dbReference>
<keyword evidence="3" id="KW-0808">Transferase</keyword>
<evidence type="ECO:0000256" key="2">
    <source>
        <dbReference type="ARBA" id="ARBA00022597"/>
    </source>
</evidence>
<keyword evidence="5" id="KW-0418">Kinase</keyword>
<feature type="domain" description="PTS EIIB type-1" evidence="7">
    <location>
        <begin position="20"/>
        <end position="98"/>
    </location>
</feature>
<dbReference type="RefSeq" id="WP_040992266.1">
    <property type="nucleotide sequence ID" value="NZ_JTKH01000024.1"/>
</dbReference>
<dbReference type="PROSITE" id="PS01035">
    <property type="entry name" value="PTS_EIIB_TYPE_1_CYS"/>
    <property type="match status" value="1"/>
</dbReference>
<name>A0A0C2N9J7_9VIBR</name>
<evidence type="ECO:0000256" key="3">
    <source>
        <dbReference type="ARBA" id="ARBA00022679"/>
    </source>
</evidence>
<dbReference type="STRING" id="1461322.OJ16_16130"/>
<dbReference type="Gene3D" id="3.30.1360.60">
    <property type="entry name" value="Glucose permease domain IIB"/>
    <property type="match status" value="1"/>
</dbReference>
<evidence type="ECO:0000259" key="7">
    <source>
        <dbReference type="PROSITE" id="PS51098"/>
    </source>
</evidence>
<keyword evidence="9" id="KW-1185">Reference proteome</keyword>
<evidence type="ECO:0000256" key="4">
    <source>
        <dbReference type="ARBA" id="ARBA00022683"/>
    </source>
</evidence>
<dbReference type="Pfam" id="PF00367">
    <property type="entry name" value="PTS_EIIB"/>
    <property type="match status" value="1"/>
</dbReference>
<protein>
    <submittedName>
        <fullName evidence="8">PTS glucose transporter subunit IIB</fullName>
    </submittedName>
</protein>
<dbReference type="InterPro" id="IPR001996">
    <property type="entry name" value="PTS_IIB_1"/>
</dbReference>
<dbReference type="Proteomes" id="UP000031672">
    <property type="component" value="Unassembled WGS sequence"/>
</dbReference>
<feature type="active site" description="Phosphocysteine intermediate; for EIIB activity" evidence="6">
    <location>
        <position position="42"/>
    </location>
</feature>
<evidence type="ECO:0000256" key="1">
    <source>
        <dbReference type="ARBA" id="ARBA00022448"/>
    </source>
</evidence>
<keyword evidence="2 8" id="KW-0762">Sugar transport</keyword>
<evidence type="ECO:0000313" key="9">
    <source>
        <dbReference type="Proteomes" id="UP000031672"/>
    </source>
</evidence>
<dbReference type="GO" id="GO:0008982">
    <property type="term" value="F:protein-N(PI)-phosphohistidine-sugar phosphotransferase activity"/>
    <property type="evidence" value="ECO:0007669"/>
    <property type="project" value="InterPro"/>
</dbReference>
<dbReference type="OrthoDB" id="5875539at2"/>